<dbReference type="InterPro" id="IPR010982">
    <property type="entry name" value="Lambda_DNA-bd_dom_sf"/>
</dbReference>
<sequence>MKIHEKIRQLRLEKGYSQEVMAEELDLSTTAYGDVERGKTELTLARLERILQVLGVGVEAFFGLPGDNTLRLENEKLQIENEKLRQENTYLKEKFETRLLQELYRIGAASQREPIGFK</sequence>
<keyword evidence="1 4" id="KW-0238">DNA-binding</keyword>
<dbReference type="CDD" id="cd00093">
    <property type="entry name" value="HTH_XRE"/>
    <property type="match status" value="1"/>
</dbReference>
<dbReference type="RefSeq" id="WP_093208219.1">
    <property type="nucleotide sequence ID" value="NZ_FNGS01000011.1"/>
</dbReference>
<evidence type="ECO:0000313" key="5">
    <source>
        <dbReference type="Proteomes" id="UP000198901"/>
    </source>
</evidence>
<name>A0A1G9XG87_9BACT</name>
<organism evidence="4 5">
    <name type="scientific">Siphonobacter aquaeclarae</name>
    <dbReference type="NCBI Taxonomy" id="563176"/>
    <lineage>
        <taxon>Bacteria</taxon>
        <taxon>Pseudomonadati</taxon>
        <taxon>Bacteroidota</taxon>
        <taxon>Cytophagia</taxon>
        <taxon>Cytophagales</taxon>
        <taxon>Cytophagaceae</taxon>
        <taxon>Siphonobacter</taxon>
    </lineage>
</organism>
<dbReference type="SMART" id="SM00530">
    <property type="entry name" value="HTH_XRE"/>
    <property type="match status" value="1"/>
</dbReference>
<dbReference type="GO" id="GO:0003700">
    <property type="term" value="F:DNA-binding transcription factor activity"/>
    <property type="evidence" value="ECO:0007669"/>
    <property type="project" value="TreeGrafter"/>
</dbReference>
<dbReference type="Gene3D" id="1.10.260.40">
    <property type="entry name" value="lambda repressor-like DNA-binding domains"/>
    <property type="match status" value="1"/>
</dbReference>
<dbReference type="AlphaFoldDB" id="A0A1G9XG87"/>
<feature type="domain" description="HTH cro/C1-type" evidence="3">
    <location>
        <begin position="7"/>
        <end position="61"/>
    </location>
</feature>
<evidence type="ECO:0000256" key="2">
    <source>
        <dbReference type="SAM" id="Coils"/>
    </source>
</evidence>
<evidence type="ECO:0000313" key="4">
    <source>
        <dbReference type="EMBL" id="SDM95754.1"/>
    </source>
</evidence>
<dbReference type="PANTHER" id="PTHR46797">
    <property type="entry name" value="HTH-TYPE TRANSCRIPTIONAL REGULATOR"/>
    <property type="match status" value="1"/>
</dbReference>
<keyword evidence="2" id="KW-0175">Coiled coil</keyword>
<dbReference type="InterPro" id="IPR050807">
    <property type="entry name" value="TransReg_Diox_bact_type"/>
</dbReference>
<dbReference type="OrthoDB" id="955486at2"/>
<dbReference type="EMBL" id="FNGS01000011">
    <property type="protein sequence ID" value="SDM95754.1"/>
    <property type="molecule type" value="Genomic_DNA"/>
</dbReference>
<evidence type="ECO:0000256" key="1">
    <source>
        <dbReference type="ARBA" id="ARBA00023125"/>
    </source>
</evidence>
<dbReference type="Proteomes" id="UP000198901">
    <property type="component" value="Unassembled WGS sequence"/>
</dbReference>
<dbReference type="GO" id="GO:0003677">
    <property type="term" value="F:DNA binding"/>
    <property type="evidence" value="ECO:0007669"/>
    <property type="project" value="UniProtKB-KW"/>
</dbReference>
<dbReference type="InterPro" id="IPR001387">
    <property type="entry name" value="Cro/C1-type_HTH"/>
</dbReference>
<dbReference type="STRING" id="563176.SAMN04488090_4605"/>
<accession>A0A1G9XG87</accession>
<reference evidence="4 5" key="1">
    <citation type="submission" date="2016-10" db="EMBL/GenBank/DDBJ databases">
        <authorList>
            <person name="de Groot N.N."/>
        </authorList>
    </citation>
    <scope>NUCLEOTIDE SEQUENCE [LARGE SCALE GENOMIC DNA]</scope>
    <source>
        <strain evidence="4 5">DSM 21668</strain>
    </source>
</reference>
<gene>
    <name evidence="4" type="ORF">SAMN04488090_4605</name>
</gene>
<proteinExistence type="predicted"/>
<dbReference type="PANTHER" id="PTHR46797:SF1">
    <property type="entry name" value="METHYLPHOSPHONATE SYNTHASE"/>
    <property type="match status" value="1"/>
</dbReference>
<feature type="coiled-coil region" evidence="2">
    <location>
        <begin position="67"/>
        <end position="94"/>
    </location>
</feature>
<evidence type="ECO:0000259" key="3">
    <source>
        <dbReference type="PROSITE" id="PS50943"/>
    </source>
</evidence>
<protein>
    <submittedName>
        <fullName evidence="4">DNA-binding transcriptional regulator, XRE-family HTH domain</fullName>
    </submittedName>
</protein>
<keyword evidence="5" id="KW-1185">Reference proteome</keyword>
<dbReference type="SUPFAM" id="SSF47413">
    <property type="entry name" value="lambda repressor-like DNA-binding domains"/>
    <property type="match status" value="1"/>
</dbReference>
<dbReference type="PROSITE" id="PS50943">
    <property type="entry name" value="HTH_CROC1"/>
    <property type="match status" value="1"/>
</dbReference>
<dbReference type="Pfam" id="PF01381">
    <property type="entry name" value="HTH_3"/>
    <property type="match status" value="1"/>
</dbReference>
<dbReference type="GO" id="GO:0005829">
    <property type="term" value="C:cytosol"/>
    <property type="evidence" value="ECO:0007669"/>
    <property type="project" value="TreeGrafter"/>
</dbReference>